<keyword evidence="1" id="KW-0472">Membrane</keyword>
<accession>A0A1Y3GAH3</accession>
<dbReference type="RefSeq" id="WP_143406889.1">
    <property type="nucleotide sequence ID" value="NZ_MRZU01000004.1"/>
</dbReference>
<evidence type="ECO:0000313" key="2">
    <source>
        <dbReference type="EMBL" id="OUJ18451.1"/>
    </source>
</evidence>
<feature type="transmembrane region" description="Helical" evidence="1">
    <location>
        <begin position="12"/>
        <end position="37"/>
    </location>
</feature>
<protein>
    <submittedName>
        <fullName evidence="2">Uncharacterized protein</fullName>
    </submittedName>
</protein>
<proteinExistence type="predicted"/>
<evidence type="ECO:0000256" key="1">
    <source>
        <dbReference type="SAM" id="Phobius"/>
    </source>
</evidence>
<keyword evidence="1" id="KW-1133">Transmembrane helix</keyword>
<gene>
    <name evidence="2" type="ORF">AMET1_1367</name>
</gene>
<dbReference type="AlphaFoldDB" id="A0A1Y3GAH3"/>
<organism evidence="2 3">
    <name type="scientific">Methanonatronarchaeum thermophilum</name>
    <dbReference type="NCBI Taxonomy" id="1927129"/>
    <lineage>
        <taxon>Archaea</taxon>
        <taxon>Methanobacteriati</taxon>
        <taxon>Methanobacteriota</taxon>
        <taxon>Methanonatronarchaeia</taxon>
        <taxon>Methanonatronarchaeales</taxon>
        <taxon>Methanonatronarchaeaceae</taxon>
        <taxon>Methanonatronarchaeum</taxon>
    </lineage>
</organism>
<dbReference type="EMBL" id="MRZU01000004">
    <property type="protein sequence ID" value="OUJ18451.1"/>
    <property type="molecule type" value="Genomic_DNA"/>
</dbReference>
<dbReference type="Proteomes" id="UP000195137">
    <property type="component" value="Unassembled WGS sequence"/>
</dbReference>
<comment type="caution">
    <text evidence="2">The sequence shown here is derived from an EMBL/GenBank/DDBJ whole genome shotgun (WGS) entry which is preliminary data.</text>
</comment>
<keyword evidence="1" id="KW-0812">Transmembrane</keyword>
<sequence length="299" mass="33055">MSLKDKLMKKRAGVPMAGVFLLVILMVTAGGVGALMVHEGDKLATTEHNPIEFEIIHSDDVVTQGEWADAQANIENPHNATYTVTVDYFLEHNLDDHGVGLACNVTVLLPTDEKVNGDDLLETIYTSTHTLGMDERVLEDFKIIYHGPAVDADLELKLMGDVTVDKIHGPDCPIDEPVDPCVTSENFNLTHMVDGERVTLCIDCQTDDFSVNTSKIAAFGYGISQLKVTTTGQGDIEMTPKMTLDSICDDGGEYTPGDWKQRSLINWSSWDENNSWYDTKLEFSEIDDGDSELTVLLRH</sequence>
<keyword evidence="3" id="KW-1185">Reference proteome</keyword>
<reference evidence="2 3" key="1">
    <citation type="submission" date="2016-12" db="EMBL/GenBank/DDBJ databases">
        <title>Discovery of methanogenic haloarchaea.</title>
        <authorList>
            <person name="Sorokin D.Y."/>
            <person name="Makarova K.S."/>
            <person name="Abbas B."/>
            <person name="Ferrer M."/>
            <person name="Golyshin P.N."/>
        </authorList>
    </citation>
    <scope>NUCLEOTIDE SEQUENCE [LARGE SCALE GENOMIC DNA]</scope>
    <source>
        <strain evidence="2">AMET1</strain>
    </source>
</reference>
<name>A0A1Y3GAH3_9EURY</name>
<evidence type="ECO:0000313" key="3">
    <source>
        <dbReference type="Proteomes" id="UP000195137"/>
    </source>
</evidence>